<organism evidence="1 2">
    <name type="scientific">Candidatus Staskawiczbacteria bacterium CG10_big_fil_rev_8_21_14_0_10_38_10</name>
    <dbReference type="NCBI Taxonomy" id="1974891"/>
    <lineage>
        <taxon>Bacteria</taxon>
        <taxon>Candidatus Staskawicziibacteriota</taxon>
    </lineage>
</organism>
<evidence type="ECO:0000313" key="1">
    <source>
        <dbReference type="EMBL" id="PJE69654.1"/>
    </source>
</evidence>
<reference evidence="2" key="1">
    <citation type="submission" date="2017-09" db="EMBL/GenBank/DDBJ databases">
        <title>Depth-based differentiation of microbial function through sediment-hosted aquifers and enrichment of novel symbionts in the deep terrestrial subsurface.</title>
        <authorList>
            <person name="Probst A.J."/>
            <person name="Ladd B."/>
            <person name="Jarett J.K."/>
            <person name="Geller-Mcgrath D.E."/>
            <person name="Sieber C.M.K."/>
            <person name="Emerson J.B."/>
            <person name="Anantharaman K."/>
            <person name="Thomas B.C."/>
            <person name="Malmstrom R."/>
            <person name="Stieglmeier M."/>
            <person name="Klingl A."/>
            <person name="Woyke T."/>
            <person name="Ryan C.M."/>
            <person name="Banfield J.F."/>
        </authorList>
    </citation>
    <scope>NUCLEOTIDE SEQUENCE [LARGE SCALE GENOMIC DNA]</scope>
</reference>
<protein>
    <recommendedName>
        <fullName evidence="3">Aminoglycoside phosphotransferase domain-containing protein</fullName>
    </recommendedName>
</protein>
<dbReference type="Proteomes" id="UP000236946">
    <property type="component" value="Unassembled WGS sequence"/>
</dbReference>
<dbReference type="SUPFAM" id="SSF56112">
    <property type="entry name" value="Protein kinase-like (PK-like)"/>
    <property type="match status" value="1"/>
</dbReference>
<feature type="non-terminal residue" evidence="1">
    <location>
        <position position="260"/>
    </location>
</feature>
<dbReference type="InterPro" id="IPR011009">
    <property type="entry name" value="Kinase-like_dom_sf"/>
</dbReference>
<dbReference type="AlphaFoldDB" id="A0A2H9T1P9"/>
<evidence type="ECO:0000313" key="2">
    <source>
        <dbReference type="Proteomes" id="UP000236946"/>
    </source>
</evidence>
<comment type="caution">
    <text evidence="1">The sequence shown here is derived from an EMBL/GenBank/DDBJ whole genome shotgun (WGS) entry which is preliminary data.</text>
</comment>
<gene>
    <name evidence="1" type="ORF">COU98_00755</name>
</gene>
<evidence type="ECO:0008006" key="3">
    <source>
        <dbReference type="Google" id="ProtNLM"/>
    </source>
</evidence>
<dbReference type="EMBL" id="PFEN01000014">
    <property type="protein sequence ID" value="PJE69654.1"/>
    <property type="molecule type" value="Genomic_DNA"/>
</dbReference>
<proteinExistence type="predicted"/>
<accession>A0A2H9T1P9</accession>
<sequence length="260" mass="30682">MYSLYPNIVPKIKEKIKDLNLTLLTDEPEKLIQQKKRFFRAFCLRKDGKRAFFKSLLAEEKGIKDRFLNEVGFAKTLGENKNHPLYNFTAKTLGFSLNPAFLYILQECLPGNARESEDRFSQNETKKIALILKTIINSPVDAFKFTPKKPFFDFSIYKKSVGQFLKNIPLDRKIKTKIQDFIGQNKGLFNFVKPALSHGDFSEANLIFYKNTVKIVNWEHVHLRNPAYDFTEFWLKRREEPKEQKILKEGFLKYFKNKKY</sequence>
<dbReference type="Gene3D" id="3.90.1200.10">
    <property type="match status" value="1"/>
</dbReference>
<name>A0A2H9T1P9_9BACT</name>